<sequence>MIKNIILLVAIAFFISCAKDDSPIQKNGKRVEISSFLIEENTENGVIIKTELEIVGYNNYKFQSHGVLVYHNGLLVKKIEQGELSKNNFETIIRSGVIKGKAYTVAPYVEVENKSISGDTLDFTSNVDIKISVKEIKPLRGFVYDTIHIIGENFCKTLDDTPTRFLLNNSFQNIIYESDSLIKAIIIPNINSSKLTPTVRNCGIDTIIQKTFNINPPVLDSISSKETYVGENSFIYGENFHSHISNVWIDDVEVKLNKQRLDINNLEMTIPEGLPAGLLNLKIKVLDTIIERQDFYKSTSPIITSLDKRDTGFLDTLVIKGNYLKQKDLPTKVYVGGKEQKIIRLSKDEVQIVISEYFRDNSSKLVLKTGSFELEENINMLPPEIISVDKDKYHLDDDFVTLKTKYFIAGASHNITIGGVTLRGVHNNFEDVNANGIITLPMSDWLEAKSQYPKYVFSDIGKLNIEIKTQFGTSKENINIFPPKIESIAKSSLFVNTHTDFLELSGSDFGYKYVSKVYIDDALVQDPGTTNYSINNKEIRLIVPKNIAPGEHKLKVQTGGQFSNEITFNVKKITSSGLINNSGVRELDIFTIEGNNLENKYSYVVRVNGVHCDIVNTSNTNVQFTIPYHTALETAMPVTIEYGPEIINVGYINGIEPYSKLENYQIPSDYYNNSSYFEYKGELYFLNLKGIYRFDETSQNWVSVETKMPFTSYSDSGGKIYISEVGDKIYVPWGNSFHIYDMALKKWEDKTLDISLGDGHGMIYGIIDNNYAYIMESVDVNKLAFIKYNLSNHTKETVSQPPFMRGHSDIIYFHDGKIYLDVRDHNITVYDIKNNSWEDIGFPKGDYKYFYHNNLYVHNNVLYFSGGQGNMGLEFNLYAYDLSTKVWTLKTPTLLKLGRHAVWGSGEFLYFGLGNHTYLSYENNQMIKYDIKNDPR</sequence>
<gene>
    <name evidence="3" type="ORF">ESZ48_01450</name>
</gene>
<dbReference type="InterPro" id="IPR002909">
    <property type="entry name" value="IPT_dom"/>
</dbReference>
<evidence type="ECO:0000313" key="3">
    <source>
        <dbReference type="EMBL" id="RXJ52394.1"/>
    </source>
</evidence>
<keyword evidence="4" id="KW-1185">Reference proteome</keyword>
<accession>A0A4Q0XK72</accession>
<keyword evidence="1" id="KW-0732">Signal</keyword>
<dbReference type="Pfam" id="PF01833">
    <property type="entry name" value="TIG"/>
    <property type="match status" value="1"/>
</dbReference>
<evidence type="ECO:0000256" key="1">
    <source>
        <dbReference type="SAM" id="SignalP"/>
    </source>
</evidence>
<evidence type="ECO:0000313" key="4">
    <source>
        <dbReference type="Proteomes" id="UP000289792"/>
    </source>
</evidence>
<dbReference type="Gene3D" id="2.60.40.10">
    <property type="entry name" value="Immunoglobulins"/>
    <property type="match status" value="1"/>
</dbReference>
<dbReference type="Proteomes" id="UP000289792">
    <property type="component" value="Unassembled WGS sequence"/>
</dbReference>
<dbReference type="AlphaFoldDB" id="A0A4Q0XK72"/>
<dbReference type="InterPro" id="IPR014756">
    <property type="entry name" value="Ig_E-set"/>
</dbReference>
<dbReference type="PROSITE" id="PS51257">
    <property type="entry name" value="PROKAR_LIPOPROTEIN"/>
    <property type="match status" value="1"/>
</dbReference>
<dbReference type="InterPro" id="IPR011043">
    <property type="entry name" value="Gal_Oxase/kelch_b-propeller"/>
</dbReference>
<dbReference type="RefSeq" id="WP_129015529.1">
    <property type="nucleotide sequence ID" value="NZ_SDDZ01000001.1"/>
</dbReference>
<protein>
    <recommendedName>
        <fullName evidence="2">IPT/TIG domain-containing protein</fullName>
    </recommendedName>
</protein>
<proteinExistence type="predicted"/>
<comment type="caution">
    <text evidence="3">The sequence shown here is derived from an EMBL/GenBank/DDBJ whole genome shotgun (WGS) entry which is preliminary data.</text>
</comment>
<dbReference type="OrthoDB" id="1402674at2"/>
<feature type="signal peptide" evidence="1">
    <location>
        <begin position="1"/>
        <end position="18"/>
    </location>
</feature>
<dbReference type="SUPFAM" id="SSF81296">
    <property type="entry name" value="E set domains"/>
    <property type="match status" value="1"/>
</dbReference>
<feature type="chain" id="PRO_5020284490" description="IPT/TIG domain-containing protein" evidence="1">
    <location>
        <begin position="19"/>
        <end position="936"/>
    </location>
</feature>
<dbReference type="InterPro" id="IPR015915">
    <property type="entry name" value="Kelch-typ_b-propeller"/>
</dbReference>
<dbReference type="Gene3D" id="2.120.10.80">
    <property type="entry name" value="Kelch-type beta propeller"/>
    <property type="match status" value="1"/>
</dbReference>
<feature type="domain" description="IPT/TIG" evidence="2">
    <location>
        <begin position="589"/>
        <end position="644"/>
    </location>
</feature>
<name>A0A4Q0XK72_9FLAO</name>
<dbReference type="InterPro" id="IPR013783">
    <property type="entry name" value="Ig-like_fold"/>
</dbReference>
<dbReference type="SUPFAM" id="SSF50965">
    <property type="entry name" value="Galactose oxidase, central domain"/>
    <property type="match status" value="1"/>
</dbReference>
<dbReference type="EMBL" id="SDDZ01000001">
    <property type="protein sequence ID" value="RXJ52394.1"/>
    <property type="molecule type" value="Genomic_DNA"/>
</dbReference>
<organism evidence="3 4">
    <name type="scientific">Gelidibacter gilvus</name>
    <dbReference type="NCBI Taxonomy" id="59602"/>
    <lineage>
        <taxon>Bacteria</taxon>
        <taxon>Pseudomonadati</taxon>
        <taxon>Bacteroidota</taxon>
        <taxon>Flavobacteriia</taxon>
        <taxon>Flavobacteriales</taxon>
        <taxon>Flavobacteriaceae</taxon>
        <taxon>Gelidibacter</taxon>
    </lineage>
</organism>
<evidence type="ECO:0000259" key="2">
    <source>
        <dbReference type="Pfam" id="PF01833"/>
    </source>
</evidence>
<reference evidence="3 4" key="1">
    <citation type="submission" date="2019-01" db="EMBL/GenBank/DDBJ databases">
        <title>Genome sequence of the Antarctic species Gelidibacter gilvus ACAM 158(T).</title>
        <authorList>
            <person name="Bowman J.P."/>
        </authorList>
    </citation>
    <scope>NUCLEOTIDE SEQUENCE [LARGE SCALE GENOMIC DNA]</scope>
    <source>
        <strain evidence="3 4">IC158</strain>
    </source>
</reference>